<dbReference type="AlphaFoldDB" id="A0A5B7TQH9"/>
<gene>
    <name evidence="2" type="ORF">FF125_11465</name>
</gene>
<reference evidence="2 3" key="1">
    <citation type="submission" date="2019-05" db="EMBL/GenBank/DDBJ databases">
        <title>Algicella ahnfeltiae gen. nov., sp. nov., a novel marine bacterium of the family Flavobacteriaceae isolated from a red alga.</title>
        <authorList>
            <person name="Nedashkovskaya O.I."/>
            <person name="Kukhlevskiy A.D."/>
            <person name="Kim S.-G."/>
            <person name="Zhukova N.V."/>
            <person name="Mikhailov V.V."/>
        </authorList>
    </citation>
    <scope>NUCLEOTIDE SEQUENCE [LARGE SCALE GENOMIC DNA]</scope>
    <source>
        <strain evidence="2 3">10Alg115</strain>
    </source>
</reference>
<dbReference type="EMBL" id="CP040749">
    <property type="protein sequence ID" value="QCX39025.1"/>
    <property type="molecule type" value="Genomic_DNA"/>
</dbReference>
<dbReference type="Proteomes" id="UP000306229">
    <property type="component" value="Chromosome"/>
</dbReference>
<proteinExistence type="predicted"/>
<organism evidence="2 3">
    <name type="scientific">Aureibaculum algae</name>
    <dbReference type="NCBI Taxonomy" id="2584122"/>
    <lineage>
        <taxon>Bacteria</taxon>
        <taxon>Pseudomonadati</taxon>
        <taxon>Bacteroidota</taxon>
        <taxon>Flavobacteriia</taxon>
        <taxon>Flavobacteriales</taxon>
        <taxon>Flavobacteriaceae</taxon>
        <taxon>Aureibaculum</taxon>
    </lineage>
</organism>
<dbReference type="OrthoDB" id="1143555at2"/>
<dbReference type="KEGG" id="fbe:FF125_11465"/>
<dbReference type="Pfam" id="PF14060">
    <property type="entry name" value="DUF4252"/>
    <property type="match status" value="1"/>
</dbReference>
<evidence type="ECO:0000256" key="1">
    <source>
        <dbReference type="SAM" id="SignalP"/>
    </source>
</evidence>
<keyword evidence="1" id="KW-0732">Signal</keyword>
<dbReference type="RefSeq" id="WP_138949901.1">
    <property type="nucleotide sequence ID" value="NZ_CP040749.1"/>
</dbReference>
<accession>A0A5B7TQH9</accession>
<dbReference type="PROSITE" id="PS51257">
    <property type="entry name" value="PROKAR_LIPOPROTEIN"/>
    <property type="match status" value="1"/>
</dbReference>
<feature type="signal peptide" evidence="1">
    <location>
        <begin position="1"/>
        <end position="27"/>
    </location>
</feature>
<keyword evidence="3" id="KW-1185">Reference proteome</keyword>
<name>A0A5B7TQH9_9FLAO</name>
<evidence type="ECO:0000313" key="2">
    <source>
        <dbReference type="EMBL" id="QCX39025.1"/>
    </source>
</evidence>
<feature type="chain" id="PRO_5023128929" evidence="1">
    <location>
        <begin position="28"/>
        <end position="181"/>
    </location>
</feature>
<sequence>MKTITKILSISIVMLLLASCGSSPSLQKYYIDNQDDDNFISLDLPASLVSLKDDASAEAQSTLASIKKLNVLAFVKNKANEPQYALEKAKVKAIIKDNKYVELIRFKDKGRDVIVKYEGSEEDNSIDELVVYGNDKSQGFALVRVLGDKMEPGKILKMMKEIGDIDGDGFKSLKDLAKNMK</sequence>
<dbReference type="InterPro" id="IPR025348">
    <property type="entry name" value="DUF4252"/>
</dbReference>
<protein>
    <submittedName>
        <fullName evidence="2">DUF4252 domain-containing protein</fullName>
    </submittedName>
</protein>
<evidence type="ECO:0000313" key="3">
    <source>
        <dbReference type="Proteomes" id="UP000306229"/>
    </source>
</evidence>